<reference evidence="7" key="1">
    <citation type="submission" date="2022-10" db="EMBL/GenBank/DDBJ databases">
        <title>Tapping the CABI collections for fungal endophytes: first genome assemblies for Collariella, Neodidymelliopsis, Ascochyta clinopodiicola, Didymella pomorum, Didymosphaeria variabile, Neocosmospora piperis and Neocucurbitaria cava.</title>
        <authorList>
            <person name="Hill R."/>
        </authorList>
    </citation>
    <scope>NUCLEOTIDE SEQUENCE</scope>
    <source>
        <strain evidence="7">IMI 355082</strain>
    </source>
</reference>
<evidence type="ECO:0000313" key="8">
    <source>
        <dbReference type="Proteomes" id="UP001140453"/>
    </source>
</evidence>
<evidence type="ECO:0000256" key="5">
    <source>
        <dbReference type="ARBA" id="ARBA00023242"/>
    </source>
</evidence>
<keyword evidence="3" id="KW-0805">Transcription regulation</keyword>
<dbReference type="GO" id="GO:0000981">
    <property type="term" value="F:DNA-binding transcription factor activity, RNA polymerase II-specific"/>
    <property type="evidence" value="ECO:0007669"/>
    <property type="project" value="InterPro"/>
</dbReference>
<evidence type="ECO:0000256" key="1">
    <source>
        <dbReference type="ARBA" id="ARBA00004123"/>
    </source>
</evidence>
<keyword evidence="4" id="KW-0804">Transcription</keyword>
<comment type="caution">
    <text evidence="7">The sequence shown here is derived from an EMBL/GenBank/DDBJ whole genome shotgun (WGS) entry which is preliminary data.</text>
</comment>
<gene>
    <name evidence="7" type="ORF">N0V93_009949</name>
</gene>
<keyword evidence="5" id="KW-0539">Nucleus</keyword>
<dbReference type="PANTHER" id="PTHR47338">
    <property type="entry name" value="ZN(II)2CYS6 TRANSCRIPTION FACTOR (EUROFUNG)-RELATED"/>
    <property type="match status" value="1"/>
</dbReference>
<evidence type="ECO:0000313" key="7">
    <source>
        <dbReference type="EMBL" id="KAJ4385520.1"/>
    </source>
</evidence>
<sequence length="250" mass="27594">MSDDGIQTAPIACETCRRKKCKVGVAYFRNVRPSCSQCRSSPEGCLYPEKNRRGIPAGYVNALEKRLAETERALFFALHELHDGEAVHADYQNQPPFKALRESVLSSDTSSTQQEKANLVASWASRPLENRTQARTWLESMRTEAYATDNVHPQGVAQVSLISNAAPSMVPGKPESERVEDSESNGNALPGESQQRKTSRRRGKRLRGRASRLSEPYRSQRNGGAADPPNLAPPSSRASSFAKANKAIYF</sequence>
<keyword evidence="8" id="KW-1185">Reference proteome</keyword>
<dbReference type="InterPro" id="IPR050815">
    <property type="entry name" value="TF_fung"/>
</dbReference>
<feature type="region of interest" description="Disordered" evidence="6">
    <location>
        <begin position="166"/>
        <end position="250"/>
    </location>
</feature>
<dbReference type="EMBL" id="JAPEVB010000007">
    <property type="protein sequence ID" value="KAJ4385520.1"/>
    <property type="molecule type" value="Genomic_DNA"/>
</dbReference>
<evidence type="ECO:0008006" key="9">
    <source>
        <dbReference type="Google" id="ProtNLM"/>
    </source>
</evidence>
<evidence type="ECO:0000256" key="2">
    <source>
        <dbReference type="ARBA" id="ARBA00022723"/>
    </source>
</evidence>
<protein>
    <recommendedName>
        <fullName evidence="9">Zn(2)-C6 fungal-type domain-containing protein</fullName>
    </recommendedName>
</protein>
<evidence type="ECO:0000256" key="3">
    <source>
        <dbReference type="ARBA" id="ARBA00023015"/>
    </source>
</evidence>
<dbReference type="InterPro" id="IPR036864">
    <property type="entry name" value="Zn2-C6_fun-type_DNA-bd_sf"/>
</dbReference>
<evidence type="ECO:0000256" key="4">
    <source>
        <dbReference type="ARBA" id="ARBA00023163"/>
    </source>
</evidence>
<dbReference type="OrthoDB" id="3862662at2759"/>
<keyword evidence="2" id="KW-0479">Metal-binding</keyword>
<dbReference type="Proteomes" id="UP001140453">
    <property type="component" value="Unassembled WGS sequence"/>
</dbReference>
<organism evidence="7 8">
    <name type="scientific">Gnomoniopsis smithogilvyi</name>
    <dbReference type="NCBI Taxonomy" id="1191159"/>
    <lineage>
        <taxon>Eukaryota</taxon>
        <taxon>Fungi</taxon>
        <taxon>Dikarya</taxon>
        <taxon>Ascomycota</taxon>
        <taxon>Pezizomycotina</taxon>
        <taxon>Sordariomycetes</taxon>
        <taxon>Sordariomycetidae</taxon>
        <taxon>Diaporthales</taxon>
        <taxon>Gnomoniaceae</taxon>
        <taxon>Gnomoniopsis</taxon>
    </lineage>
</organism>
<dbReference type="AlphaFoldDB" id="A0A9W8YLE3"/>
<comment type="subcellular location">
    <subcellularLocation>
        <location evidence="1">Nucleus</location>
    </subcellularLocation>
</comment>
<feature type="compositionally biased region" description="Basic residues" evidence="6">
    <location>
        <begin position="197"/>
        <end position="210"/>
    </location>
</feature>
<dbReference type="GO" id="GO:0005634">
    <property type="term" value="C:nucleus"/>
    <property type="evidence" value="ECO:0007669"/>
    <property type="project" value="UniProtKB-SubCell"/>
</dbReference>
<dbReference type="Gene3D" id="4.10.240.10">
    <property type="entry name" value="Zn(2)-C6 fungal-type DNA-binding domain"/>
    <property type="match status" value="1"/>
</dbReference>
<proteinExistence type="predicted"/>
<dbReference type="GO" id="GO:0008270">
    <property type="term" value="F:zinc ion binding"/>
    <property type="evidence" value="ECO:0007669"/>
    <property type="project" value="InterPro"/>
</dbReference>
<evidence type="ECO:0000256" key="6">
    <source>
        <dbReference type="SAM" id="MobiDB-lite"/>
    </source>
</evidence>
<name>A0A9W8YLE3_9PEZI</name>
<dbReference type="SUPFAM" id="SSF57701">
    <property type="entry name" value="Zn2/Cys6 DNA-binding domain"/>
    <property type="match status" value="1"/>
</dbReference>
<accession>A0A9W8YLE3</accession>
<dbReference type="PANTHER" id="PTHR47338:SF5">
    <property type="entry name" value="ZN(II)2CYS6 TRANSCRIPTION FACTOR (EUROFUNG)"/>
    <property type="match status" value="1"/>
</dbReference>